<organism evidence="1 2">
    <name type="scientific">Sphingomonas abaci</name>
    <dbReference type="NCBI Taxonomy" id="237611"/>
    <lineage>
        <taxon>Bacteria</taxon>
        <taxon>Pseudomonadati</taxon>
        <taxon>Pseudomonadota</taxon>
        <taxon>Alphaproteobacteria</taxon>
        <taxon>Sphingomonadales</taxon>
        <taxon>Sphingomonadaceae</taxon>
        <taxon>Sphingomonas</taxon>
    </lineage>
</organism>
<dbReference type="GO" id="GO:0043755">
    <property type="term" value="F:alpha-ribazole phosphatase activity"/>
    <property type="evidence" value="ECO:0007669"/>
    <property type="project" value="UniProtKB-EC"/>
</dbReference>
<comment type="caution">
    <text evidence="1">The sequence shown here is derived from an EMBL/GenBank/DDBJ whole genome shotgun (WGS) entry which is preliminary data.</text>
</comment>
<dbReference type="InterPro" id="IPR050275">
    <property type="entry name" value="PGM_Phosphatase"/>
</dbReference>
<dbReference type="CDD" id="cd07067">
    <property type="entry name" value="HP_PGM_like"/>
    <property type="match status" value="1"/>
</dbReference>
<keyword evidence="1" id="KW-0378">Hydrolase</keyword>
<dbReference type="Pfam" id="PF00300">
    <property type="entry name" value="His_Phos_1"/>
    <property type="match status" value="1"/>
</dbReference>
<dbReference type="SMART" id="SM00855">
    <property type="entry name" value="PGAM"/>
    <property type="match status" value="1"/>
</dbReference>
<dbReference type="Gene3D" id="3.40.50.1240">
    <property type="entry name" value="Phosphoglycerate mutase-like"/>
    <property type="match status" value="1"/>
</dbReference>
<dbReference type="Proteomes" id="UP000574769">
    <property type="component" value="Unassembled WGS sequence"/>
</dbReference>
<accession>A0A7W7AJI1</accession>
<dbReference type="PANTHER" id="PTHR48100:SF1">
    <property type="entry name" value="HISTIDINE PHOSPHATASE FAMILY PROTEIN-RELATED"/>
    <property type="match status" value="1"/>
</dbReference>
<dbReference type="InterPro" id="IPR029033">
    <property type="entry name" value="His_PPase_superfam"/>
</dbReference>
<dbReference type="InterPro" id="IPR013078">
    <property type="entry name" value="His_Pase_superF_clade-1"/>
</dbReference>
<proteinExistence type="predicted"/>
<name>A0A7W7AJI1_9SPHN</name>
<protein>
    <submittedName>
        <fullName evidence="1">Alpha-ribazole phosphatase</fullName>
        <ecNumber evidence="1">3.1.3.73</ecNumber>
    </submittedName>
</protein>
<gene>
    <name evidence="1" type="ORF">GGQ96_002324</name>
</gene>
<evidence type="ECO:0000313" key="1">
    <source>
        <dbReference type="EMBL" id="MBB4618188.1"/>
    </source>
</evidence>
<dbReference type="EC" id="3.1.3.73" evidence="1"/>
<dbReference type="GO" id="GO:0005737">
    <property type="term" value="C:cytoplasm"/>
    <property type="evidence" value="ECO:0007669"/>
    <property type="project" value="TreeGrafter"/>
</dbReference>
<dbReference type="EMBL" id="JACHNY010000004">
    <property type="protein sequence ID" value="MBB4618188.1"/>
    <property type="molecule type" value="Genomic_DNA"/>
</dbReference>
<dbReference type="SUPFAM" id="SSF53254">
    <property type="entry name" value="Phosphoglycerate mutase-like"/>
    <property type="match status" value="1"/>
</dbReference>
<dbReference type="AlphaFoldDB" id="A0A7W7AJI1"/>
<sequence length="194" mass="20049">MSRPVRVHLLRHGAPDGPGRLLGRTDAGVTPAGIAACRVAALDHGDGALHSSDLARALDCARAIGGGRPVAVDPRWRELDFGDWDGCWPAECDGPALERFHADPEACPPPGGERWSALCGRVAAALADLVRAGDTALVVTHGGAMRAALAVGCGLDARQVWTFDLPYAARLSLDLWPGATADAPPMAQVVGLAA</sequence>
<dbReference type="PANTHER" id="PTHR48100">
    <property type="entry name" value="BROAD-SPECIFICITY PHOSPHATASE YOR283W-RELATED"/>
    <property type="match status" value="1"/>
</dbReference>
<keyword evidence="2" id="KW-1185">Reference proteome</keyword>
<reference evidence="1 2" key="1">
    <citation type="submission" date="2020-08" db="EMBL/GenBank/DDBJ databases">
        <title>Genomic Encyclopedia of Type Strains, Phase IV (KMG-IV): sequencing the most valuable type-strain genomes for metagenomic binning, comparative biology and taxonomic classification.</title>
        <authorList>
            <person name="Goeker M."/>
        </authorList>
    </citation>
    <scope>NUCLEOTIDE SEQUENCE [LARGE SCALE GENOMIC DNA]</scope>
    <source>
        <strain evidence="1 2">DSM 15867</strain>
    </source>
</reference>
<evidence type="ECO:0000313" key="2">
    <source>
        <dbReference type="Proteomes" id="UP000574769"/>
    </source>
</evidence>
<dbReference type="RefSeq" id="WP_184114711.1">
    <property type="nucleotide sequence ID" value="NZ_JACHNY010000004.1"/>
</dbReference>